<evidence type="ECO:0000313" key="1">
    <source>
        <dbReference type="EMBL" id="VDC73817.1"/>
    </source>
</evidence>
<dbReference type="AlphaFoldDB" id="A0A3P5Z171"/>
<gene>
    <name evidence="1" type="ORF">BRAA01T00319Z</name>
</gene>
<sequence>MSHGERGFRGSEEALSIGFPPSTHHFFWAWYLRRV</sequence>
<organism evidence="1">
    <name type="scientific">Brassica campestris</name>
    <name type="common">Field mustard</name>
    <dbReference type="NCBI Taxonomy" id="3711"/>
    <lineage>
        <taxon>Eukaryota</taxon>
        <taxon>Viridiplantae</taxon>
        <taxon>Streptophyta</taxon>
        <taxon>Embryophyta</taxon>
        <taxon>Tracheophyta</taxon>
        <taxon>Spermatophyta</taxon>
        <taxon>Magnoliopsida</taxon>
        <taxon>eudicotyledons</taxon>
        <taxon>Gunneridae</taxon>
        <taxon>Pentapetalae</taxon>
        <taxon>rosids</taxon>
        <taxon>malvids</taxon>
        <taxon>Brassicales</taxon>
        <taxon>Brassicaceae</taxon>
        <taxon>Brassiceae</taxon>
        <taxon>Brassica</taxon>
    </lineage>
</organism>
<dbReference type="EMBL" id="LR031571">
    <property type="protein sequence ID" value="VDC73817.1"/>
    <property type="molecule type" value="Genomic_DNA"/>
</dbReference>
<proteinExistence type="predicted"/>
<reference evidence="1" key="1">
    <citation type="submission" date="2018-11" db="EMBL/GenBank/DDBJ databases">
        <authorList>
            <consortium name="Genoscope - CEA"/>
            <person name="William W."/>
        </authorList>
    </citation>
    <scope>NUCLEOTIDE SEQUENCE</scope>
</reference>
<protein>
    <submittedName>
        <fullName evidence="1">Uncharacterized protein</fullName>
    </submittedName>
</protein>
<accession>A0A3P5Z171</accession>
<name>A0A3P5Z171_BRACM</name>